<comment type="similarity">
    <text evidence="3">Belongs to the TRAFAC class dynamin-like GTPase superfamily. GB1/RHD3 GTPase family.</text>
</comment>
<evidence type="ECO:0000256" key="1">
    <source>
        <dbReference type="ARBA" id="ARBA00022741"/>
    </source>
</evidence>
<reference evidence="7" key="1">
    <citation type="submission" date="2021-02" db="EMBL/GenBank/DDBJ databases">
        <authorList>
            <person name="Dougan E. K."/>
            <person name="Rhodes N."/>
            <person name="Thang M."/>
            <person name="Chan C."/>
        </authorList>
    </citation>
    <scope>NUCLEOTIDE SEQUENCE</scope>
</reference>
<protein>
    <submittedName>
        <fullName evidence="7">Atl1 protein</fullName>
    </submittedName>
</protein>
<evidence type="ECO:0000259" key="6">
    <source>
        <dbReference type="PROSITE" id="PS51715"/>
    </source>
</evidence>
<dbReference type="PROSITE" id="PS51715">
    <property type="entry name" value="G_GB1_RHD3"/>
    <property type="match status" value="1"/>
</dbReference>
<dbReference type="InterPro" id="IPR015894">
    <property type="entry name" value="Guanylate-bd_N"/>
</dbReference>
<dbReference type="Gene3D" id="3.40.50.300">
    <property type="entry name" value="P-loop containing nucleotide triphosphate hydrolases"/>
    <property type="match status" value="1"/>
</dbReference>
<dbReference type="GO" id="GO:0005525">
    <property type="term" value="F:GTP binding"/>
    <property type="evidence" value="ECO:0007669"/>
    <property type="project" value="UniProtKB-KW"/>
</dbReference>
<keyword evidence="8" id="KW-1185">Reference proteome</keyword>
<keyword evidence="2" id="KW-0342">GTP-binding</keyword>
<keyword evidence="5" id="KW-1133">Transmembrane helix</keyword>
<dbReference type="InterPro" id="IPR027417">
    <property type="entry name" value="P-loop_NTPase"/>
</dbReference>
<dbReference type="SUPFAM" id="SSF52540">
    <property type="entry name" value="P-loop containing nucleoside triphosphate hydrolases"/>
    <property type="match status" value="1"/>
</dbReference>
<gene>
    <name evidence="7" type="primary">Atl1</name>
    <name evidence="7" type="ORF">SNAT2548_LOCUS29523</name>
</gene>
<dbReference type="EMBL" id="CAJNDS010002564">
    <property type="protein sequence ID" value="CAE7527251.1"/>
    <property type="molecule type" value="Genomic_DNA"/>
</dbReference>
<proteinExistence type="inferred from homology"/>
<feature type="coiled-coil region" evidence="4">
    <location>
        <begin position="341"/>
        <end position="368"/>
    </location>
</feature>
<keyword evidence="5" id="KW-0812">Transmembrane</keyword>
<comment type="caution">
    <text evidence="7">The sequence shown here is derived from an EMBL/GenBank/DDBJ whole genome shotgun (WGS) entry which is preliminary data.</text>
</comment>
<dbReference type="Proteomes" id="UP000604046">
    <property type="component" value="Unassembled WGS sequence"/>
</dbReference>
<evidence type="ECO:0000313" key="8">
    <source>
        <dbReference type="Proteomes" id="UP000604046"/>
    </source>
</evidence>
<evidence type="ECO:0000256" key="5">
    <source>
        <dbReference type="SAM" id="Phobius"/>
    </source>
</evidence>
<keyword evidence="4" id="KW-0175">Coiled coil</keyword>
<sequence length="493" mass="55857">MLPSASKITTAGASIEGASEDDEGFRFKGGMDACTEGIWVWSEPFLRELDGKQVAVLLMDTQGAWDSNMTKEQSATVFGLTAVLSSKQIYNINMQIQEDKVENLAYFMRFAQAELNKAASEMEREGKALSRDEIDRPFQSLDFLVRDWRHFRDDWTVEQCMEQMQQHLSRHVNPQKMVENSTAEALHEMFKRLTCFCLPHPGLIIEKDTWTGKVADINRDFIRFMDIYVRDVFTTGLSTKKILGSELSTMSFPHVLRNFVNAFHDAAPAAMSFTQAMTNCTVLLAKEQAMKSFSKKMDEEASKHPRGMKPEDFASISGTVTRLVEDEYKSVTIFGSDDTRKDTWSEICENLDRLRKRYEEENARRLEKALVAFANISLIGLALFVLDRISDWTCDWWSQTCTDLSKIMLLAYVLIFGYVGVQAYLALHDRGRVAAAMAGGELWKEMVRLIGLYGELLQEMELKEVPGWIKEQAISLCNSVSGGSAAADTKKKD</sequence>
<organism evidence="7 8">
    <name type="scientific">Symbiodinium natans</name>
    <dbReference type="NCBI Taxonomy" id="878477"/>
    <lineage>
        <taxon>Eukaryota</taxon>
        <taxon>Sar</taxon>
        <taxon>Alveolata</taxon>
        <taxon>Dinophyceae</taxon>
        <taxon>Suessiales</taxon>
        <taxon>Symbiodiniaceae</taxon>
        <taxon>Symbiodinium</taxon>
    </lineage>
</organism>
<evidence type="ECO:0000256" key="4">
    <source>
        <dbReference type="SAM" id="Coils"/>
    </source>
</evidence>
<keyword evidence="5" id="KW-0472">Membrane</keyword>
<evidence type="ECO:0000256" key="2">
    <source>
        <dbReference type="ARBA" id="ARBA00023134"/>
    </source>
</evidence>
<dbReference type="InterPro" id="IPR030386">
    <property type="entry name" value="G_GB1_RHD3_dom"/>
</dbReference>
<feature type="domain" description="GB1/RHD3-type G" evidence="6">
    <location>
        <begin position="1"/>
        <end position="148"/>
    </location>
</feature>
<evidence type="ECO:0000256" key="3">
    <source>
        <dbReference type="PROSITE-ProRule" id="PRU01052"/>
    </source>
</evidence>
<dbReference type="Pfam" id="PF02263">
    <property type="entry name" value="GBP"/>
    <property type="match status" value="1"/>
</dbReference>
<dbReference type="GO" id="GO:0003924">
    <property type="term" value="F:GTPase activity"/>
    <property type="evidence" value="ECO:0007669"/>
    <property type="project" value="InterPro"/>
</dbReference>
<dbReference type="AlphaFoldDB" id="A0A812THL9"/>
<name>A0A812THL9_9DINO</name>
<feature type="transmembrane region" description="Helical" evidence="5">
    <location>
        <begin position="366"/>
        <end position="386"/>
    </location>
</feature>
<dbReference type="PANTHER" id="PTHR10751">
    <property type="entry name" value="GUANYLATE BINDING PROTEIN"/>
    <property type="match status" value="1"/>
</dbReference>
<dbReference type="OrthoDB" id="7788754at2759"/>
<feature type="transmembrane region" description="Helical" evidence="5">
    <location>
        <begin position="406"/>
        <end position="427"/>
    </location>
</feature>
<keyword evidence="1" id="KW-0547">Nucleotide-binding</keyword>
<evidence type="ECO:0000313" key="7">
    <source>
        <dbReference type="EMBL" id="CAE7527251.1"/>
    </source>
</evidence>
<accession>A0A812THL9</accession>